<accession>W9RPB1</accession>
<feature type="region of interest" description="Disordered" evidence="1">
    <location>
        <begin position="49"/>
        <end position="84"/>
    </location>
</feature>
<keyword evidence="3" id="KW-1185">Reference proteome</keyword>
<sequence length="243" mass="27447">MIGDWSNFDTDDEREVSYYQRSGSLWWSAHQQPSSPPPPSLYYLHCQSNHQHHDRSPPPLHHRHHYPNHPHRHHTNLLSTSSKRTRSAPILSTNLLSTSASSSLMEKESLTKKKSLTIGASRLRFRRWYRLYFYYRASLASINSDAGPAMTEAEEVEKKPDAAAFVVVRNCPPHHLQACMLELRRDRRISPPASVVVAVISVTVGANLAVAAPVEKTSSMAAARVLTHELQMFKHAQIGSRLT</sequence>
<protein>
    <submittedName>
        <fullName evidence="2">Uncharacterized protein</fullName>
    </submittedName>
</protein>
<evidence type="ECO:0000313" key="3">
    <source>
        <dbReference type="Proteomes" id="UP000030645"/>
    </source>
</evidence>
<organism evidence="2 3">
    <name type="scientific">Morus notabilis</name>
    <dbReference type="NCBI Taxonomy" id="981085"/>
    <lineage>
        <taxon>Eukaryota</taxon>
        <taxon>Viridiplantae</taxon>
        <taxon>Streptophyta</taxon>
        <taxon>Embryophyta</taxon>
        <taxon>Tracheophyta</taxon>
        <taxon>Spermatophyta</taxon>
        <taxon>Magnoliopsida</taxon>
        <taxon>eudicotyledons</taxon>
        <taxon>Gunneridae</taxon>
        <taxon>Pentapetalae</taxon>
        <taxon>rosids</taxon>
        <taxon>fabids</taxon>
        <taxon>Rosales</taxon>
        <taxon>Moraceae</taxon>
        <taxon>Moreae</taxon>
        <taxon>Morus</taxon>
    </lineage>
</organism>
<name>W9RPB1_9ROSA</name>
<gene>
    <name evidence="2" type="ORF">L484_003851</name>
</gene>
<dbReference type="AlphaFoldDB" id="W9RPB1"/>
<dbReference type="Proteomes" id="UP000030645">
    <property type="component" value="Unassembled WGS sequence"/>
</dbReference>
<proteinExistence type="predicted"/>
<evidence type="ECO:0000313" key="2">
    <source>
        <dbReference type="EMBL" id="EXB84818.1"/>
    </source>
</evidence>
<reference evidence="3" key="1">
    <citation type="submission" date="2013-01" db="EMBL/GenBank/DDBJ databases">
        <title>Draft Genome Sequence of a Mulberry Tree, Morus notabilis C.K. Schneid.</title>
        <authorList>
            <person name="He N."/>
            <person name="Zhao S."/>
        </authorList>
    </citation>
    <scope>NUCLEOTIDE SEQUENCE</scope>
</reference>
<dbReference type="EMBL" id="KE344899">
    <property type="protein sequence ID" value="EXB84818.1"/>
    <property type="molecule type" value="Genomic_DNA"/>
</dbReference>
<evidence type="ECO:0000256" key="1">
    <source>
        <dbReference type="SAM" id="MobiDB-lite"/>
    </source>
</evidence>
<feature type="compositionally biased region" description="Basic residues" evidence="1">
    <location>
        <begin position="60"/>
        <end position="75"/>
    </location>
</feature>